<dbReference type="PANTHER" id="PTHR46302">
    <property type="entry name" value="DOUBLECORTIN DOMAIN-CONTAINING PROTEIN 1"/>
    <property type="match status" value="1"/>
</dbReference>
<dbReference type="EMBL" id="JAGTTL010000007">
    <property type="protein sequence ID" value="KAK6319934.1"/>
    <property type="molecule type" value="Genomic_DNA"/>
</dbReference>
<organism evidence="1 2">
    <name type="scientific">Coregonus suidteri</name>
    <dbReference type="NCBI Taxonomy" id="861788"/>
    <lineage>
        <taxon>Eukaryota</taxon>
        <taxon>Metazoa</taxon>
        <taxon>Chordata</taxon>
        <taxon>Craniata</taxon>
        <taxon>Vertebrata</taxon>
        <taxon>Euteleostomi</taxon>
        <taxon>Actinopterygii</taxon>
        <taxon>Neopterygii</taxon>
        <taxon>Teleostei</taxon>
        <taxon>Protacanthopterygii</taxon>
        <taxon>Salmoniformes</taxon>
        <taxon>Salmonidae</taxon>
        <taxon>Coregoninae</taxon>
        <taxon>Coregonus</taxon>
    </lineage>
</organism>
<dbReference type="InterPro" id="IPR043188">
    <property type="entry name" value="DCDC1"/>
</dbReference>
<sequence>MQYRVASLIYHPDLTVPVVSPERAQPPWCQACGPARPVVVEQSWLQPSHEELTLDQELHNTATQLAEMEALPEKDHRPLPQKTSQELYHQPDVKRVKVYHNGDRHVSVHVWGQSIEELLSCSTALVHLEPRTPPTDCHTENCKENIEMRATFAQMMRSQDPGNTTTDRGPKEPLTTTIPCGCHSLHWTAEA</sequence>
<dbReference type="GO" id="GO:1902412">
    <property type="term" value="P:regulation of mitotic cytokinesis"/>
    <property type="evidence" value="ECO:0007669"/>
    <property type="project" value="InterPro"/>
</dbReference>
<protein>
    <submittedName>
        <fullName evidence="1">Uncharacterized protein</fullName>
    </submittedName>
</protein>
<reference evidence="1 2" key="1">
    <citation type="submission" date="2021-04" db="EMBL/GenBank/DDBJ databases">
        <authorList>
            <person name="De Guttry C."/>
            <person name="Zahm M."/>
            <person name="Klopp C."/>
            <person name="Cabau C."/>
            <person name="Louis A."/>
            <person name="Berthelot C."/>
            <person name="Parey E."/>
            <person name="Roest Crollius H."/>
            <person name="Montfort J."/>
            <person name="Robinson-Rechavi M."/>
            <person name="Bucao C."/>
            <person name="Bouchez O."/>
            <person name="Gislard M."/>
            <person name="Lluch J."/>
            <person name="Milhes M."/>
            <person name="Lampietro C."/>
            <person name="Lopez Roques C."/>
            <person name="Donnadieu C."/>
            <person name="Braasch I."/>
            <person name="Desvignes T."/>
            <person name="Postlethwait J."/>
            <person name="Bobe J."/>
            <person name="Wedekind C."/>
            <person name="Guiguen Y."/>
        </authorList>
    </citation>
    <scope>NUCLEOTIDE SEQUENCE [LARGE SCALE GENOMIC DNA]</scope>
    <source>
        <strain evidence="1">Cs_M1</strain>
        <tissue evidence="1">Blood</tissue>
    </source>
</reference>
<dbReference type="GO" id="GO:0030496">
    <property type="term" value="C:midbody"/>
    <property type="evidence" value="ECO:0007669"/>
    <property type="project" value="TreeGrafter"/>
</dbReference>
<dbReference type="Proteomes" id="UP001356427">
    <property type="component" value="Unassembled WGS sequence"/>
</dbReference>
<dbReference type="GO" id="GO:0008017">
    <property type="term" value="F:microtubule binding"/>
    <property type="evidence" value="ECO:0007669"/>
    <property type="project" value="InterPro"/>
</dbReference>
<evidence type="ECO:0000313" key="2">
    <source>
        <dbReference type="Proteomes" id="UP001356427"/>
    </source>
</evidence>
<accession>A0AAN8M0R1</accession>
<evidence type="ECO:0000313" key="1">
    <source>
        <dbReference type="EMBL" id="KAK6319934.1"/>
    </source>
</evidence>
<dbReference type="AlphaFoldDB" id="A0AAN8M0R1"/>
<gene>
    <name evidence="1" type="ORF">J4Q44_G00090410</name>
</gene>
<name>A0AAN8M0R1_9TELE</name>
<keyword evidence="2" id="KW-1185">Reference proteome</keyword>
<proteinExistence type="predicted"/>
<dbReference type="PANTHER" id="PTHR46302:SF3">
    <property type="entry name" value="DOUBLECORTIN DOMAIN-CONTAINING PROTEIN 1"/>
    <property type="match status" value="1"/>
</dbReference>
<comment type="caution">
    <text evidence="1">The sequence shown here is derived from an EMBL/GenBank/DDBJ whole genome shotgun (WGS) entry which is preliminary data.</text>
</comment>